<dbReference type="FunFam" id="3.40.50.1820:FF:000005">
    <property type="entry name" value="Prolyl endopeptidase"/>
    <property type="match status" value="1"/>
</dbReference>
<dbReference type="InterPro" id="IPR051167">
    <property type="entry name" value="Prolyl_oligopep/macrocyclase"/>
</dbReference>
<dbReference type="Proteomes" id="UP000753961">
    <property type="component" value="Unassembled WGS sequence"/>
</dbReference>
<dbReference type="InterPro" id="IPR002471">
    <property type="entry name" value="Pept_S9_AS"/>
</dbReference>
<keyword evidence="4" id="KW-0645">Protease</keyword>
<dbReference type="PROSITE" id="PS00708">
    <property type="entry name" value="PRO_ENDOPEP_SER"/>
    <property type="match status" value="1"/>
</dbReference>
<dbReference type="Pfam" id="PF00326">
    <property type="entry name" value="Peptidase_S9"/>
    <property type="match status" value="1"/>
</dbReference>
<sequence length="715" mass="81087">MNFLSIIAILILTSCMIACTEEKKDDRLSYPAYDFTYPPTTKGEVVDDYFGTEVADPYRWLEVDTAAEVEAWVDAQNEVTFDYLHHIPFRSEIRDRCEELYNYTKYSVPRQVGNQLIFYKNDGLQNQPVIYIMDRGDDPTNADVLLDPNAWSESGTSAISLIGASRDNQYMAFLVQEAGSDWGTIHVMNLENGEVLEDKLEWVKFSGASWHGNGFFYSRYPAPDEGMELSNENSFHSVYYHTLGQDQAQDELIYRDDKAPKMYHNVAVTEDNRFLIMEKASGTDGFETWFMSLYADKSDFEPLFTGFTNKNSVVDHRDGYFYVLTDVDAPNYRLVRVPADDPDIRNWEDVLPEQDYLLESVRSTGGKLFANYLQNATNQIYVYDFDGNEERKLDLPGTGSVGGFGGKSEATETYYSYTSFIYPSTIFRYDIESGTSEVMFASDLDFDPAEYLEKQVWYPSKDGTEVSMFIVHRKDVELDGQNPTLLYGYGGFNISLGPSFSSSRLVLLEKGGVYAMPNLRGGGEYGEEWHQQGMLEKKQNVFDDFIAAAEYLIDEGYTNSKKLAISGRSNGGLLVGACMTQRPELFQVAFPGVGVLDMLRFHKFTIGWGWVPEYGSSDDPEQFKFLYAYSPYHNLEEGTAYPATLVTTADHDDRVVPAHSFKFAARLQEVQAGPAPVLIRIDKDAGHGAGKPTSKILDEQADVWSFLFYNMDERY</sequence>
<dbReference type="SUPFAM" id="SSF50993">
    <property type="entry name" value="Peptidase/esterase 'gauge' domain"/>
    <property type="match status" value="1"/>
</dbReference>
<reference evidence="11" key="1">
    <citation type="submission" date="2021-06" db="EMBL/GenBank/DDBJ databases">
        <title>44 bacteria genomes isolated from Dapeng, Shenzhen.</title>
        <authorList>
            <person name="Zheng W."/>
            <person name="Yu S."/>
            <person name="Huang Y."/>
        </authorList>
    </citation>
    <scope>NUCLEOTIDE SEQUENCE</scope>
    <source>
        <strain evidence="11">DP5N28-2</strain>
    </source>
</reference>
<dbReference type="GO" id="GO:0006508">
    <property type="term" value="P:proteolysis"/>
    <property type="evidence" value="ECO:0007669"/>
    <property type="project" value="UniProtKB-KW"/>
</dbReference>
<evidence type="ECO:0000313" key="12">
    <source>
        <dbReference type="Proteomes" id="UP000753961"/>
    </source>
</evidence>
<dbReference type="InterPro" id="IPR023302">
    <property type="entry name" value="Pept_S9A_N"/>
</dbReference>
<comment type="catalytic activity">
    <reaction evidence="1">
        <text>Hydrolysis of Pro-|-Xaa &gt;&gt; Ala-|-Xaa in oligopeptides.</text>
        <dbReference type="EC" id="3.4.21.26"/>
    </reaction>
</comment>
<organism evidence="11 12">
    <name type="scientific">Membranihabitans marinus</name>
    <dbReference type="NCBI Taxonomy" id="1227546"/>
    <lineage>
        <taxon>Bacteria</taxon>
        <taxon>Pseudomonadati</taxon>
        <taxon>Bacteroidota</taxon>
        <taxon>Saprospiria</taxon>
        <taxon>Saprospirales</taxon>
        <taxon>Saprospiraceae</taxon>
        <taxon>Membranihabitans</taxon>
    </lineage>
</organism>
<dbReference type="Gene3D" id="2.130.10.120">
    <property type="entry name" value="Prolyl oligopeptidase, N-terminal domain"/>
    <property type="match status" value="1"/>
</dbReference>
<evidence type="ECO:0000256" key="7">
    <source>
        <dbReference type="ARBA" id="ARBA00060121"/>
    </source>
</evidence>
<dbReference type="RefSeq" id="WP_222581225.1">
    <property type="nucleotide sequence ID" value="NZ_JAHVHU010000017.1"/>
</dbReference>
<dbReference type="GO" id="GO:0070012">
    <property type="term" value="F:oligopeptidase activity"/>
    <property type="evidence" value="ECO:0007669"/>
    <property type="project" value="TreeGrafter"/>
</dbReference>
<evidence type="ECO:0000256" key="8">
    <source>
        <dbReference type="ARBA" id="ARBA00081187"/>
    </source>
</evidence>
<comment type="function">
    <text evidence="7">Cleaves peptide bonds on the C-terminal side of prolyl residues within peptides that are up to approximately 30 amino acids long. Has an absolute requirement for an X-Pro bond in the trans configuration immediately preceding the Pro-Y scissible bond.</text>
</comment>
<evidence type="ECO:0000256" key="5">
    <source>
        <dbReference type="ARBA" id="ARBA00022801"/>
    </source>
</evidence>
<dbReference type="PRINTS" id="PR00862">
    <property type="entry name" value="PROLIGOPTASE"/>
</dbReference>
<evidence type="ECO:0000256" key="6">
    <source>
        <dbReference type="ARBA" id="ARBA00022825"/>
    </source>
</evidence>
<dbReference type="EC" id="3.4.21.26" evidence="3"/>
<evidence type="ECO:0000256" key="4">
    <source>
        <dbReference type="ARBA" id="ARBA00022670"/>
    </source>
</evidence>
<dbReference type="Gene3D" id="3.40.50.1820">
    <property type="entry name" value="alpha/beta hydrolase"/>
    <property type="match status" value="1"/>
</dbReference>
<dbReference type="SUPFAM" id="SSF53474">
    <property type="entry name" value="alpha/beta-Hydrolases"/>
    <property type="match status" value="1"/>
</dbReference>
<feature type="domain" description="Peptidase S9A N-terminal" evidence="10">
    <location>
        <begin position="38"/>
        <end position="439"/>
    </location>
</feature>
<evidence type="ECO:0000313" key="11">
    <source>
        <dbReference type="EMBL" id="MBY5959687.1"/>
    </source>
</evidence>
<dbReference type="AlphaFoldDB" id="A0A953I1Q9"/>
<comment type="similarity">
    <text evidence="2">Belongs to the peptidase S9A family.</text>
</comment>
<keyword evidence="12" id="KW-1185">Reference proteome</keyword>
<dbReference type="EMBL" id="JAHVHU010000017">
    <property type="protein sequence ID" value="MBY5959687.1"/>
    <property type="molecule type" value="Genomic_DNA"/>
</dbReference>
<dbReference type="InterPro" id="IPR029058">
    <property type="entry name" value="AB_hydrolase_fold"/>
</dbReference>
<accession>A0A953I1Q9</accession>
<proteinExistence type="inferred from homology"/>
<dbReference type="InterPro" id="IPR002470">
    <property type="entry name" value="Peptidase_S9A"/>
</dbReference>
<name>A0A953I1Q9_9BACT</name>
<feature type="domain" description="Peptidase S9 prolyl oligopeptidase catalytic" evidence="9">
    <location>
        <begin position="498"/>
        <end position="711"/>
    </location>
</feature>
<dbReference type="InterPro" id="IPR001375">
    <property type="entry name" value="Peptidase_S9_cat"/>
</dbReference>
<evidence type="ECO:0000259" key="10">
    <source>
        <dbReference type="Pfam" id="PF02897"/>
    </source>
</evidence>
<dbReference type="GO" id="GO:0004252">
    <property type="term" value="F:serine-type endopeptidase activity"/>
    <property type="evidence" value="ECO:0007669"/>
    <property type="project" value="UniProtKB-EC"/>
</dbReference>
<evidence type="ECO:0000256" key="3">
    <source>
        <dbReference type="ARBA" id="ARBA00011897"/>
    </source>
</evidence>
<dbReference type="GO" id="GO:0005829">
    <property type="term" value="C:cytosol"/>
    <property type="evidence" value="ECO:0007669"/>
    <property type="project" value="TreeGrafter"/>
</dbReference>
<protein>
    <recommendedName>
        <fullName evidence="3">prolyl oligopeptidase</fullName>
        <ecNumber evidence="3">3.4.21.26</ecNumber>
    </recommendedName>
    <alternativeName>
        <fullName evidence="8">Proline-specific endopeptidase</fullName>
    </alternativeName>
</protein>
<evidence type="ECO:0000259" key="9">
    <source>
        <dbReference type="Pfam" id="PF00326"/>
    </source>
</evidence>
<evidence type="ECO:0000256" key="1">
    <source>
        <dbReference type="ARBA" id="ARBA00001070"/>
    </source>
</evidence>
<keyword evidence="5" id="KW-0378">Hydrolase</keyword>
<dbReference type="Pfam" id="PF02897">
    <property type="entry name" value="Peptidase_S9_N"/>
    <property type="match status" value="1"/>
</dbReference>
<comment type="caution">
    <text evidence="11">The sequence shown here is derived from an EMBL/GenBank/DDBJ whole genome shotgun (WGS) entry which is preliminary data.</text>
</comment>
<evidence type="ECO:0000256" key="2">
    <source>
        <dbReference type="ARBA" id="ARBA00005228"/>
    </source>
</evidence>
<dbReference type="PANTHER" id="PTHR42881:SF2">
    <property type="entry name" value="PROLYL ENDOPEPTIDASE"/>
    <property type="match status" value="1"/>
</dbReference>
<gene>
    <name evidence="11" type="ORF">KUV50_16150</name>
</gene>
<keyword evidence="6" id="KW-0720">Serine protease</keyword>
<dbReference type="PANTHER" id="PTHR42881">
    <property type="entry name" value="PROLYL ENDOPEPTIDASE"/>
    <property type="match status" value="1"/>
</dbReference>